<dbReference type="Pfam" id="PF00072">
    <property type="entry name" value="Response_reg"/>
    <property type="match status" value="1"/>
</dbReference>
<dbReference type="InterPro" id="IPR050595">
    <property type="entry name" value="Bact_response_regulator"/>
</dbReference>
<dbReference type="InterPro" id="IPR001789">
    <property type="entry name" value="Sig_transdc_resp-reg_receiver"/>
</dbReference>
<accession>I0HQB1</accession>
<dbReference type="InterPro" id="IPR010093">
    <property type="entry name" value="SinI_DNA-bd"/>
</dbReference>
<dbReference type="Proteomes" id="UP000007883">
    <property type="component" value="Chromosome"/>
</dbReference>
<dbReference type="eggNOG" id="COG0784">
    <property type="taxonomic scope" value="Bacteria"/>
</dbReference>
<sequence length="184" mass="20163">MQRKTITTAQAAERLGVSPQTIQKWVDAGHLPAWKTMGGHRRLDAEAVERMVAERRSRIEAADGVESIMLVEDDPVTAALIESHLSELRPEARLRVFSDGFTALLDAGREVPDWLITDIDLPGLDGLQMIRKLRENPATQKMRIVLATSHSGASLERFGPVPEGIPLLFKPLTPEALAAALTGE</sequence>
<dbReference type="EMBL" id="AP012320">
    <property type="protein sequence ID" value="BAL95198.1"/>
    <property type="molecule type" value="Genomic_DNA"/>
</dbReference>
<dbReference type="Gene3D" id="3.40.50.2300">
    <property type="match status" value="1"/>
</dbReference>
<protein>
    <submittedName>
        <fullName evidence="4">Response regulator receiver protein</fullName>
    </submittedName>
</protein>
<evidence type="ECO:0000259" key="3">
    <source>
        <dbReference type="PROSITE" id="PS50110"/>
    </source>
</evidence>
<dbReference type="PATRIC" id="fig|983917.3.peg.1797"/>
<dbReference type="SUPFAM" id="SSF46955">
    <property type="entry name" value="Putative DNA-binding domain"/>
    <property type="match status" value="1"/>
</dbReference>
<dbReference type="RefSeq" id="WP_014428061.1">
    <property type="nucleotide sequence ID" value="NC_017075.1"/>
</dbReference>
<feature type="modified residue" description="4-aspartylphosphate" evidence="2">
    <location>
        <position position="118"/>
    </location>
</feature>
<dbReference type="PANTHER" id="PTHR44591">
    <property type="entry name" value="STRESS RESPONSE REGULATOR PROTEIN 1"/>
    <property type="match status" value="1"/>
</dbReference>
<name>I0HQB1_RUBGI</name>
<dbReference type="AlphaFoldDB" id="I0HQB1"/>
<dbReference type="CDD" id="cd04762">
    <property type="entry name" value="HTH_MerR-trunc"/>
    <property type="match status" value="1"/>
</dbReference>
<keyword evidence="5" id="KW-1185">Reference proteome</keyword>
<dbReference type="GO" id="GO:0003677">
    <property type="term" value="F:DNA binding"/>
    <property type="evidence" value="ECO:0007669"/>
    <property type="project" value="InterPro"/>
</dbReference>
<keyword evidence="1 2" id="KW-0597">Phosphoprotein</keyword>
<dbReference type="PANTHER" id="PTHR44591:SF3">
    <property type="entry name" value="RESPONSE REGULATORY DOMAIN-CONTAINING PROTEIN"/>
    <property type="match status" value="1"/>
</dbReference>
<feature type="domain" description="Response regulatory" evidence="3">
    <location>
        <begin position="67"/>
        <end position="184"/>
    </location>
</feature>
<dbReference type="CDD" id="cd00156">
    <property type="entry name" value="REC"/>
    <property type="match status" value="1"/>
</dbReference>
<proteinExistence type="predicted"/>
<dbReference type="PROSITE" id="PS50110">
    <property type="entry name" value="RESPONSE_REGULATORY"/>
    <property type="match status" value="1"/>
</dbReference>
<evidence type="ECO:0000313" key="5">
    <source>
        <dbReference type="Proteomes" id="UP000007883"/>
    </source>
</evidence>
<reference evidence="4 5" key="1">
    <citation type="journal article" date="2012" name="J. Bacteriol.">
        <title>Complete genome sequence of phototrophic betaproteobacterium Rubrivivax gelatinosus IL144.</title>
        <authorList>
            <person name="Nagashima S."/>
            <person name="Kamimura A."/>
            <person name="Shimizu T."/>
            <person name="Nakamura-isaki S."/>
            <person name="Aono E."/>
            <person name="Sakamoto K."/>
            <person name="Ichikawa N."/>
            <person name="Nakazawa H."/>
            <person name="Sekine M."/>
            <person name="Yamazaki S."/>
            <person name="Fujita N."/>
            <person name="Shimada K."/>
            <person name="Hanada S."/>
            <person name="Nagashima K.V.P."/>
        </authorList>
    </citation>
    <scope>NUCLEOTIDE SEQUENCE [LARGE SCALE GENOMIC DNA]</scope>
    <source>
        <strain evidence="5">NBRC 100245 / IL144</strain>
    </source>
</reference>
<dbReference type="HOGENOM" id="CLU_092045_1_0_4"/>
<dbReference type="NCBIfam" id="TIGR01764">
    <property type="entry name" value="excise"/>
    <property type="match status" value="1"/>
</dbReference>
<dbReference type="InterPro" id="IPR009061">
    <property type="entry name" value="DNA-bd_dom_put_sf"/>
</dbReference>
<dbReference type="Gene3D" id="1.10.1660.10">
    <property type="match status" value="1"/>
</dbReference>
<gene>
    <name evidence="4" type="ordered locus">RGE_18570</name>
</gene>
<evidence type="ECO:0000313" key="4">
    <source>
        <dbReference type="EMBL" id="BAL95198.1"/>
    </source>
</evidence>
<dbReference type="Pfam" id="PF12728">
    <property type="entry name" value="HTH_17"/>
    <property type="match status" value="1"/>
</dbReference>
<dbReference type="eggNOG" id="COG2452">
    <property type="taxonomic scope" value="Bacteria"/>
</dbReference>
<evidence type="ECO:0000256" key="1">
    <source>
        <dbReference type="ARBA" id="ARBA00022553"/>
    </source>
</evidence>
<dbReference type="SUPFAM" id="SSF52172">
    <property type="entry name" value="CheY-like"/>
    <property type="match status" value="1"/>
</dbReference>
<dbReference type="GO" id="GO:0000160">
    <property type="term" value="P:phosphorelay signal transduction system"/>
    <property type="evidence" value="ECO:0007669"/>
    <property type="project" value="InterPro"/>
</dbReference>
<dbReference type="KEGG" id="rge:RGE_18570"/>
<dbReference type="SMART" id="SM00448">
    <property type="entry name" value="REC"/>
    <property type="match status" value="1"/>
</dbReference>
<dbReference type="STRING" id="983917.RGE_18570"/>
<dbReference type="InterPro" id="IPR041657">
    <property type="entry name" value="HTH_17"/>
</dbReference>
<dbReference type="InterPro" id="IPR011006">
    <property type="entry name" value="CheY-like_superfamily"/>
</dbReference>
<evidence type="ECO:0000256" key="2">
    <source>
        <dbReference type="PROSITE-ProRule" id="PRU00169"/>
    </source>
</evidence>
<organism evidence="4 5">
    <name type="scientific">Rubrivivax gelatinosus (strain NBRC 100245 / IL144)</name>
    <dbReference type="NCBI Taxonomy" id="983917"/>
    <lineage>
        <taxon>Bacteria</taxon>
        <taxon>Pseudomonadati</taxon>
        <taxon>Pseudomonadota</taxon>
        <taxon>Betaproteobacteria</taxon>
        <taxon>Burkholderiales</taxon>
        <taxon>Sphaerotilaceae</taxon>
        <taxon>Rubrivivax</taxon>
    </lineage>
</organism>